<name>A0A834LDU6_RHOSS</name>
<feature type="compositionally biased region" description="Basic and acidic residues" evidence="1">
    <location>
        <begin position="32"/>
        <end position="50"/>
    </location>
</feature>
<accession>A0A834LDU6</accession>
<evidence type="ECO:0000313" key="3">
    <source>
        <dbReference type="Proteomes" id="UP000626092"/>
    </source>
</evidence>
<proteinExistence type="predicted"/>
<protein>
    <recommendedName>
        <fullName evidence="4">Aminotransferase-like plant mobile domain-containing protein</fullName>
    </recommendedName>
</protein>
<organism evidence="2 3">
    <name type="scientific">Rhododendron simsii</name>
    <name type="common">Sims's rhododendron</name>
    <dbReference type="NCBI Taxonomy" id="118357"/>
    <lineage>
        <taxon>Eukaryota</taxon>
        <taxon>Viridiplantae</taxon>
        <taxon>Streptophyta</taxon>
        <taxon>Embryophyta</taxon>
        <taxon>Tracheophyta</taxon>
        <taxon>Spermatophyta</taxon>
        <taxon>Magnoliopsida</taxon>
        <taxon>eudicotyledons</taxon>
        <taxon>Gunneridae</taxon>
        <taxon>Pentapetalae</taxon>
        <taxon>asterids</taxon>
        <taxon>Ericales</taxon>
        <taxon>Ericaceae</taxon>
        <taxon>Ericoideae</taxon>
        <taxon>Rhodoreae</taxon>
        <taxon>Rhododendron</taxon>
    </lineage>
</organism>
<dbReference type="PANTHER" id="PTHR36607:SF20">
    <property type="entry name" value="AMINOTRANSFERASE-LIKE PLANT MOBILE DOMAIN-CONTAINING PROTEIN"/>
    <property type="match status" value="1"/>
</dbReference>
<reference evidence="2" key="1">
    <citation type="submission" date="2019-11" db="EMBL/GenBank/DDBJ databases">
        <authorList>
            <person name="Liu Y."/>
            <person name="Hou J."/>
            <person name="Li T.-Q."/>
            <person name="Guan C.-H."/>
            <person name="Wu X."/>
            <person name="Wu H.-Z."/>
            <person name="Ling F."/>
            <person name="Zhang R."/>
            <person name="Shi X.-G."/>
            <person name="Ren J.-P."/>
            <person name="Chen E.-F."/>
            <person name="Sun J.-M."/>
        </authorList>
    </citation>
    <scope>NUCLEOTIDE SEQUENCE</scope>
    <source>
        <strain evidence="2">Adult_tree_wgs_1</strain>
        <tissue evidence="2">Leaves</tissue>
    </source>
</reference>
<dbReference type="OrthoDB" id="1727220at2759"/>
<evidence type="ECO:0000313" key="2">
    <source>
        <dbReference type="EMBL" id="KAF7131642.1"/>
    </source>
</evidence>
<evidence type="ECO:0000256" key="1">
    <source>
        <dbReference type="SAM" id="MobiDB-lite"/>
    </source>
</evidence>
<dbReference type="AlphaFoldDB" id="A0A834LDU6"/>
<evidence type="ECO:0008006" key="4">
    <source>
        <dbReference type="Google" id="ProtNLM"/>
    </source>
</evidence>
<comment type="caution">
    <text evidence="2">The sequence shown here is derived from an EMBL/GenBank/DDBJ whole genome shotgun (WGS) entry which is preliminary data.</text>
</comment>
<dbReference type="EMBL" id="WJXA01000009">
    <property type="protein sequence ID" value="KAF7131642.1"/>
    <property type="molecule type" value="Genomic_DNA"/>
</dbReference>
<keyword evidence="3" id="KW-1185">Reference proteome</keyword>
<dbReference type="Proteomes" id="UP000626092">
    <property type="component" value="Unassembled WGS sequence"/>
</dbReference>
<gene>
    <name evidence="2" type="ORF">RHSIM_Rhsim09G0065400</name>
</gene>
<sequence>MQLLPDAAICLGGWPKSPRTKSQEGCPIEQIHDGHEMPGDSEDLHGHEQCRSPPTAREVQKAAEVDRLIGLHHILVLRRGGSVTIGDSVRRRRDKAFCSSPDLGLADGMGSSELDLQPSMPCSGAGSSASSNSDRARGMACFKSFQEGSMTILNDPTDKVENETTLTIHPAFLGAWALQYEPIVDHDEETDQPTPFSLLGHRTQIKEAVWGNTFKAIVDPSYCKGYWEWLEDKLSRHEQMLKKAKIYEAIYASLFSYDRLGSVMRHFCELWSPSTNTLHIAVGEMSISLWELRALGGLPISSLIYDEAVPLVDELIGVDKDNTPGVFKVAAMMARGTRFYLVVPVQASIYRGLNDIAKSSNPGKCDAIFPVHYVYAWLEEYFSTHFSSGSQPLPQKPKMIRYVGEREAKQLDEAEALDLF</sequence>
<dbReference type="PANTHER" id="PTHR36607">
    <property type="entry name" value="1,2-DIHYDROXY-3-KETO-5-METHYLTHIOPENTENE DIOXYGENASE 4"/>
    <property type="match status" value="1"/>
</dbReference>
<feature type="region of interest" description="Disordered" evidence="1">
    <location>
        <begin position="32"/>
        <end position="55"/>
    </location>
</feature>